<comment type="similarity">
    <text evidence="5">Belongs to the FNT transporter (TC 1.A.16) family.</text>
</comment>
<gene>
    <name evidence="7" type="ORF">H8S44_14240</name>
</gene>
<accession>A0A923LE40</accession>
<protein>
    <submittedName>
        <fullName evidence="7">Formate/nitrite transporter family protein</fullName>
    </submittedName>
</protein>
<feature type="transmembrane region" description="Helical" evidence="6">
    <location>
        <begin position="102"/>
        <end position="123"/>
    </location>
</feature>
<keyword evidence="3 6" id="KW-1133">Transmembrane helix</keyword>
<evidence type="ECO:0000256" key="1">
    <source>
        <dbReference type="ARBA" id="ARBA00004141"/>
    </source>
</evidence>
<dbReference type="InterPro" id="IPR000292">
    <property type="entry name" value="For/NO2_transpt"/>
</dbReference>
<reference evidence="7" key="1">
    <citation type="submission" date="2020-08" db="EMBL/GenBank/DDBJ databases">
        <title>Genome public.</title>
        <authorList>
            <person name="Liu C."/>
            <person name="Sun Q."/>
        </authorList>
    </citation>
    <scope>NUCLEOTIDE SEQUENCE</scope>
    <source>
        <strain evidence="7">NSJ-68</strain>
    </source>
</reference>
<dbReference type="InterPro" id="IPR024002">
    <property type="entry name" value="For/NO2_transpt_CS"/>
</dbReference>
<dbReference type="Pfam" id="PF01226">
    <property type="entry name" value="Form_Nir_trans"/>
    <property type="match status" value="1"/>
</dbReference>
<evidence type="ECO:0000256" key="4">
    <source>
        <dbReference type="ARBA" id="ARBA00023136"/>
    </source>
</evidence>
<keyword evidence="4 6" id="KW-0472">Membrane</keyword>
<keyword evidence="8" id="KW-1185">Reference proteome</keyword>
<comment type="caution">
    <text evidence="7">The sequence shown here is derived from an EMBL/GenBank/DDBJ whole genome shotgun (WGS) entry which is preliminary data.</text>
</comment>
<evidence type="ECO:0000256" key="3">
    <source>
        <dbReference type="ARBA" id="ARBA00022989"/>
    </source>
</evidence>
<feature type="transmembrane region" description="Helical" evidence="6">
    <location>
        <begin position="64"/>
        <end position="90"/>
    </location>
</feature>
<evidence type="ECO:0000313" key="8">
    <source>
        <dbReference type="Proteomes" id="UP000649345"/>
    </source>
</evidence>
<evidence type="ECO:0000256" key="6">
    <source>
        <dbReference type="SAM" id="Phobius"/>
    </source>
</evidence>
<dbReference type="InterPro" id="IPR023271">
    <property type="entry name" value="Aquaporin-like"/>
</dbReference>
<dbReference type="PANTHER" id="PTHR30520:SF6">
    <property type="entry name" value="FORMATE_NITRATE FAMILY TRANSPORTER (EUROFUNG)"/>
    <property type="match status" value="1"/>
</dbReference>
<feature type="transmembrane region" description="Helical" evidence="6">
    <location>
        <begin position="184"/>
        <end position="207"/>
    </location>
</feature>
<keyword evidence="2 6" id="KW-0812">Transmembrane</keyword>
<feature type="transmembrane region" description="Helical" evidence="6">
    <location>
        <begin position="233"/>
        <end position="256"/>
    </location>
</feature>
<comment type="subcellular location">
    <subcellularLocation>
        <location evidence="1">Membrane</location>
        <topology evidence="1">Multi-pass membrane protein</topology>
    </subcellularLocation>
</comment>
<dbReference type="Gene3D" id="1.20.1080.10">
    <property type="entry name" value="Glycerol uptake facilitator protein"/>
    <property type="match status" value="1"/>
</dbReference>
<evidence type="ECO:0000256" key="5">
    <source>
        <dbReference type="ARBA" id="ARBA00049660"/>
    </source>
</evidence>
<dbReference type="GO" id="GO:0005886">
    <property type="term" value="C:plasma membrane"/>
    <property type="evidence" value="ECO:0007669"/>
    <property type="project" value="TreeGrafter"/>
</dbReference>
<evidence type="ECO:0000256" key="2">
    <source>
        <dbReference type="ARBA" id="ARBA00022692"/>
    </source>
</evidence>
<dbReference type="PROSITE" id="PS01006">
    <property type="entry name" value="FORMATE_NITRITE_TP_2"/>
    <property type="match status" value="1"/>
</dbReference>
<dbReference type="PANTHER" id="PTHR30520">
    <property type="entry name" value="FORMATE TRANSPORTER-RELATED"/>
    <property type="match status" value="1"/>
</dbReference>
<evidence type="ECO:0000313" key="7">
    <source>
        <dbReference type="EMBL" id="MBC5660918.1"/>
    </source>
</evidence>
<sequence>MNSPAEIAKNYVEIGKGKVNTPALKLFILGIMAGIFIGIGGVAYEMATATIGGALGKLVGACMFPAGLGLVLIAGSELFTGNCLLVIPLLEGEVTFGGVLRNWVCVYLGNFVGSTILAFLVAFGHSPSLLDGGLLDVVMSVASGKVALSFGDAFLRGIVCNMMVCLAVWMSFAGKTVASKIAGLYFPIMIFVMAGFEHSIANMYYLMVGIFSNSIYWVGDAAVNLGAALTKNLLPVTLGNLVGGMAIGIVYWYLYLKGAKKD</sequence>
<dbReference type="RefSeq" id="WP_186873865.1">
    <property type="nucleotide sequence ID" value="NZ_JACOOR010000009.1"/>
</dbReference>
<proteinExistence type="inferred from homology"/>
<dbReference type="EMBL" id="JACOOR010000009">
    <property type="protein sequence ID" value="MBC5660918.1"/>
    <property type="molecule type" value="Genomic_DNA"/>
</dbReference>
<dbReference type="AlphaFoldDB" id="A0A923LE40"/>
<dbReference type="PROSITE" id="PS01005">
    <property type="entry name" value="FORMATE_NITRITE_TP_1"/>
    <property type="match status" value="1"/>
</dbReference>
<dbReference type="Proteomes" id="UP000649345">
    <property type="component" value="Unassembled WGS sequence"/>
</dbReference>
<feature type="transmembrane region" description="Helical" evidence="6">
    <location>
        <begin position="153"/>
        <end position="172"/>
    </location>
</feature>
<name>A0A923LE40_9FIRM</name>
<dbReference type="GO" id="GO:0015499">
    <property type="term" value="F:formate transmembrane transporter activity"/>
    <property type="evidence" value="ECO:0007669"/>
    <property type="project" value="TreeGrafter"/>
</dbReference>
<feature type="transmembrane region" description="Helical" evidence="6">
    <location>
        <begin position="26"/>
        <end position="44"/>
    </location>
</feature>
<organism evidence="7 8">
    <name type="scientific">Anaerosacchariphilus hominis</name>
    <dbReference type="NCBI Taxonomy" id="2763017"/>
    <lineage>
        <taxon>Bacteria</taxon>
        <taxon>Bacillati</taxon>
        <taxon>Bacillota</taxon>
        <taxon>Clostridia</taxon>
        <taxon>Lachnospirales</taxon>
        <taxon>Lachnospiraceae</taxon>
        <taxon>Anaerosacchariphilus</taxon>
    </lineage>
</organism>